<sequence length="234" mass="26986">MINDELLNKKIMLVDDERELLHLLKEVFIKEGFRYIYEAENGIDAILMCNEKNPDIIILDVNLPDIDGYMVCDKIRTFSNCPIIFLTAKGEDEEKIKGLEAGGDDYVTKPFNIKEVVLRVKSQLKRDNMGKEIKSRIYTFGSIIINEETGEVKNGDENISLTAKEYLLLLFLAKNMNKVFSKASLCEEVWGYEYDGYDNTIMVHIRHLREKLEKDPSNPKHIKTLKGIGYKLVN</sequence>
<organism evidence="12 13">
    <name type="scientific">Clostridium intestinale DSM 6191</name>
    <dbReference type="NCBI Taxonomy" id="1121320"/>
    <lineage>
        <taxon>Bacteria</taxon>
        <taxon>Bacillati</taxon>
        <taxon>Bacillota</taxon>
        <taxon>Clostridia</taxon>
        <taxon>Eubacteriales</taxon>
        <taxon>Clostridiaceae</taxon>
        <taxon>Clostridium</taxon>
    </lineage>
</organism>
<dbReference type="SMART" id="SM00448">
    <property type="entry name" value="REC"/>
    <property type="match status" value="1"/>
</dbReference>
<dbReference type="GO" id="GO:0006355">
    <property type="term" value="P:regulation of DNA-templated transcription"/>
    <property type="evidence" value="ECO:0007669"/>
    <property type="project" value="InterPro"/>
</dbReference>
<evidence type="ECO:0000256" key="7">
    <source>
        <dbReference type="ARBA" id="ARBA00024867"/>
    </source>
</evidence>
<feature type="domain" description="Response regulatory" evidence="10">
    <location>
        <begin position="10"/>
        <end position="124"/>
    </location>
</feature>
<dbReference type="InterPro" id="IPR001867">
    <property type="entry name" value="OmpR/PhoB-type_DNA-bd"/>
</dbReference>
<evidence type="ECO:0000313" key="13">
    <source>
        <dbReference type="Proteomes" id="UP000184241"/>
    </source>
</evidence>
<feature type="domain" description="OmpR/PhoB-type" evidence="11">
    <location>
        <begin position="135"/>
        <end position="234"/>
    </location>
</feature>
<evidence type="ECO:0000256" key="1">
    <source>
        <dbReference type="ARBA" id="ARBA00018672"/>
    </source>
</evidence>
<protein>
    <recommendedName>
        <fullName evidence="1">Stage 0 sporulation protein A homolog</fullName>
    </recommendedName>
</protein>
<keyword evidence="4" id="KW-0805">Transcription regulation</keyword>
<dbReference type="Pfam" id="PF00486">
    <property type="entry name" value="Trans_reg_C"/>
    <property type="match status" value="1"/>
</dbReference>
<dbReference type="GO" id="GO:0000976">
    <property type="term" value="F:transcription cis-regulatory region binding"/>
    <property type="evidence" value="ECO:0007669"/>
    <property type="project" value="TreeGrafter"/>
</dbReference>
<dbReference type="GO" id="GO:0000156">
    <property type="term" value="F:phosphorelay response regulator activity"/>
    <property type="evidence" value="ECO:0007669"/>
    <property type="project" value="TreeGrafter"/>
</dbReference>
<dbReference type="GO" id="GO:0005829">
    <property type="term" value="C:cytosol"/>
    <property type="evidence" value="ECO:0007669"/>
    <property type="project" value="TreeGrafter"/>
</dbReference>
<evidence type="ECO:0000256" key="4">
    <source>
        <dbReference type="ARBA" id="ARBA00023015"/>
    </source>
</evidence>
<dbReference type="PANTHER" id="PTHR48111">
    <property type="entry name" value="REGULATOR OF RPOS"/>
    <property type="match status" value="1"/>
</dbReference>
<evidence type="ECO:0000259" key="10">
    <source>
        <dbReference type="PROSITE" id="PS50110"/>
    </source>
</evidence>
<dbReference type="Gene3D" id="3.40.50.2300">
    <property type="match status" value="1"/>
</dbReference>
<dbReference type="PROSITE" id="PS50110">
    <property type="entry name" value="RESPONSE_REGULATORY"/>
    <property type="match status" value="1"/>
</dbReference>
<accession>A0A1M5UWZ4</accession>
<dbReference type="Proteomes" id="UP000184241">
    <property type="component" value="Unassembled WGS sequence"/>
</dbReference>
<evidence type="ECO:0000256" key="9">
    <source>
        <dbReference type="PROSITE-ProRule" id="PRU01091"/>
    </source>
</evidence>
<evidence type="ECO:0000256" key="3">
    <source>
        <dbReference type="ARBA" id="ARBA00023012"/>
    </source>
</evidence>
<dbReference type="PROSITE" id="PS51755">
    <property type="entry name" value="OMPR_PHOB"/>
    <property type="match status" value="1"/>
</dbReference>
<keyword evidence="5 9" id="KW-0238">DNA-binding</keyword>
<feature type="DNA-binding region" description="OmpR/PhoB-type" evidence="9">
    <location>
        <begin position="135"/>
        <end position="234"/>
    </location>
</feature>
<dbReference type="Pfam" id="PF00072">
    <property type="entry name" value="Response_reg"/>
    <property type="match status" value="1"/>
</dbReference>
<dbReference type="FunFam" id="1.10.10.10:FF:000018">
    <property type="entry name" value="DNA-binding response regulator ResD"/>
    <property type="match status" value="1"/>
</dbReference>
<dbReference type="Gene3D" id="6.10.250.690">
    <property type="match status" value="1"/>
</dbReference>
<proteinExistence type="predicted"/>
<dbReference type="InterPro" id="IPR001789">
    <property type="entry name" value="Sig_transdc_resp-reg_receiver"/>
</dbReference>
<dbReference type="SMART" id="SM00862">
    <property type="entry name" value="Trans_reg_C"/>
    <property type="match status" value="1"/>
</dbReference>
<dbReference type="CDD" id="cd00383">
    <property type="entry name" value="trans_reg_C"/>
    <property type="match status" value="1"/>
</dbReference>
<name>A0A1M5UWZ4_9CLOT</name>
<keyword evidence="2 8" id="KW-0597">Phosphoprotein</keyword>
<dbReference type="CDD" id="cd17574">
    <property type="entry name" value="REC_OmpR"/>
    <property type="match status" value="1"/>
</dbReference>
<dbReference type="GO" id="GO:0032993">
    <property type="term" value="C:protein-DNA complex"/>
    <property type="evidence" value="ECO:0007669"/>
    <property type="project" value="TreeGrafter"/>
</dbReference>
<evidence type="ECO:0000259" key="11">
    <source>
        <dbReference type="PROSITE" id="PS51755"/>
    </source>
</evidence>
<dbReference type="SUPFAM" id="SSF52172">
    <property type="entry name" value="CheY-like"/>
    <property type="match status" value="1"/>
</dbReference>
<evidence type="ECO:0000256" key="8">
    <source>
        <dbReference type="PROSITE-ProRule" id="PRU00169"/>
    </source>
</evidence>
<keyword evidence="6" id="KW-0804">Transcription</keyword>
<dbReference type="RefSeq" id="WP_083553385.1">
    <property type="nucleotide sequence ID" value="NZ_FQXU01000003.1"/>
</dbReference>
<dbReference type="SUPFAM" id="SSF46894">
    <property type="entry name" value="C-terminal effector domain of the bipartite response regulators"/>
    <property type="match status" value="1"/>
</dbReference>
<dbReference type="InterPro" id="IPR011006">
    <property type="entry name" value="CheY-like_superfamily"/>
</dbReference>
<evidence type="ECO:0000313" key="12">
    <source>
        <dbReference type="EMBL" id="SHH67505.1"/>
    </source>
</evidence>
<evidence type="ECO:0000256" key="2">
    <source>
        <dbReference type="ARBA" id="ARBA00022553"/>
    </source>
</evidence>
<gene>
    <name evidence="12" type="ORF">SAMN02745941_00675</name>
</gene>
<dbReference type="EMBL" id="FQXU01000003">
    <property type="protein sequence ID" value="SHH67505.1"/>
    <property type="molecule type" value="Genomic_DNA"/>
</dbReference>
<comment type="function">
    <text evidence="7">May play the central regulatory role in sporulation. It may be an element of the effector pathway responsible for the activation of sporulation genes in response to nutritional stress. Spo0A may act in concert with spo0H (a sigma factor) to control the expression of some genes that are critical to the sporulation process.</text>
</comment>
<keyword evidence="3" id="KW-0902">Two-component regulatory system</keyword>
<dbReference type="InterPro" id="IPR039420">
    <property type="entry name" value="WalR-like"/>
</dbReference>
<dbReference type="InterPro" id="IPR036388">
    <property type="entry name" value="WH-like_DNA-bd_sf"/>
</dbReference>
<feature type="modified residue" description="4-aspartylphosphate" evidence="8">
    <location>
        <position position="60"/>
    </location>
</feature>
<dbReference type="Gene3D" id="1.10.10.10">
    <property type="entry name" value="Winged helix-like DNA-binding domain superfamily/Winged helix DNA-binding domain"/>
    <property type="match status" value="1"/>
</dbReference>
<reference evidence="12 13" key="1">
    <citation type="submission" date="2016-11" db="EMBL/GenBank/DDBJ databases">
        <authorList>
            <person name="Jaros S."/>
            <person name="Januszkiewicz K."/>
            <person name="Wedrychowicz H."/>
        </authorList>
    </citation>
    <scope>NUCLEOTIDE SEQUENCE [LARGE SCALE GENOMIC DNA]</scope>
    <source>
        <strain evidence="12 13">DSM 6191</strain>
    </source>
</reference>
<dbReference type="PANTHER" id="PTHR48111:SF52">
    <property type="entry name" value="TRANSCRIPTIONAL REGULATORY PROTEIN YVRH"/>
    <property type="match status" value="1"/>
</dbReference>
<dbReference type="AlphaFoldDB" id="A0A1M5UWZ4"/>
<dbReference type="InterPro" id="IPR016032">
    <property type="entry name" value="Sig_transdc_resp-reg_C-effctor"/>
</dbReference>
<evidence type="ECO:0000256" key="5">
    <source>
        <dbReference type="ARBA" id="ARBA00023125"/>
    </source>
</evidence>
<evidence type="ECO:0000256" key="6">
    <source>
        <dbReference type="ARBA" id="ARBA00023163"/>
    </source>
</evidence>